<feature type="region of interest" description="Disordered" evidence="1">
    <location>
        <begin position="164"/>
        <end position="232"/>
    </location>
</feature>
<dbReference type="Proteomes" id="UP000663829">
    <property type="component" value="Unassembled WGS sequence"/>
</dbReference>
<sequence length="260" mass="30239">MFTYEYKRKDSRTLVLICDQITSRLYGKNIYYPAVNRFIQKDMKDFVIKGQSGATLSTNSQYRRYKLGQKSDGAIELKVDSFKSEKEGWKLYTVPDKKHEVQLVVGTVIKELDDTGFLPSAQKCYDLLNNNDKTCFDISESHTKKIRNLLFDYIKIVKKTDSVNKDSDQKRDVENDPPSQNEDDDDDADSRQIPIDRKKKEPLSNNATRRSTTKQKSDEQKMIRPPLKQDIQQPVNIRSTNDQLVKPKVSRELLALQTWF</sequence>
<evidence type="ECO:0000313" key="2">
    <source>
        <dbReference type="EMBL" id="CAF0956193.1"/>
    </source>
</evidence>
<evidence type="ECO:0000313" key="4">
    <source>
        <dbReference type="EMBL" id="CAF3731190.1"/>
    </source>
</evidence>
<reference evidence="2" key="1">
    <citation type="submission" date="2021-02" db="EMBL/GenBank/DDBJ databases">
        <authorList>
            <person name="Nowell W R."/>
        </authorList>
    </citation>
    <scope>NUCLEOTIDE SEQUENCE</scope>
</reference>
<dbReference type="EMBL" id="CAJNOK010019572">
    <property type="protein sequence ID" value="CAF1301647.1"/>
    <property type="molecule type" value="Genomic_DNA"/>
</dbReference>
<organism evidence="2 6">
    <name type="scientific">Didymodactylos carnosus</name>
    <dbReference type="NCBI Taxonomy" id="1234261"/>
    <lineage>
        <taxon>Eukaryota</taxon>
        <taxon>Metazoa</taxon>
        <taxon>Spiralia</taxon>
        <taxon>Gnathifera</taxon>
        <taxon>Rotifera</taxon>
        <taxon>Eurotatoria</taxon>
        <taxon>Bdelloidea</taxon>
        <taxon>Philodinida</taxon>
        <taxon>Philodinidae</taxon>
        <taxon>Didymodactylos</taxon>
    </lineage>
</organism>
<protein>
    <submittedName>
        <fullName evidence="2">Uncharacterized protein</fullName>
    </submittedName>
</protein>
<dbReference type="AlphaFoldDB" id="A0A814DR38"/>
<dbReference type="Proteomes" id="UP000681722">
    <property type="component" value="Unassembled WGS sequence"/>
</dbReference>
<gene>
    <name evidence="2" type="ORF">GPM918_LOCUS11509</name>
    <name evidence="3" type="ORF">OVA965_LOCUS28562</name>
    <name evidence="4" type="ORF">SRO942_LOCUS11510</name>
    <name evidence="5" type="ORF">TMI583_LOCUS29316</name>
</gene>
<dbReference type="Proteomes" id="UP000682733">
    <property type="component" value="Unassembled WGS sequence"/>
</dbReference>
<dbReference type="Proteomes" id="UP000677228">
    <property type="component" value="Unassembled WGS sequence"/>
</dbReference>
<keyword evidence="6" id="KW-1185">Reference proteome</keyword>
<feature type="compositionally biased region" description="Basic and acidic residues" evidence="1">
    <location>
        <begin position="164"/>
        <end position="174"/>
    </location>
</feature>
<accession>A0A814DR38</accession>
<name>A0A814DR38_9BILA</name>
<dbReference type="EMBL" id="CAJOBA010041151">
    <property type="protein sequence ID" value="CAF4108020.1"/>
    <property type="molecule type" value="Genomic_DNA"/>
</dbReference>
<evidence type="ECO:0000313" key="6">
    <source>
        <dbReference type="Proteomes" id="UP000663829"/>
    </source>
</evidence>
<comment type="caution">
    <text evidence="2">The sequence shown here is derived from an EMBL/GenBank/DDBJ whole genome shotgun (WGS) entry which is preliminary data.</text>
</comment>
<dbReference type="EMBL" id="CAJNOQ010002399">
    <property type="protein sequence ID" value="CAF0956193.1"/>
    <property type="molecule type" value="Genomic_DNA"/>
</dbReference>
<evidence type="ECO:0000256" key="1">
    <source>
        <dbReference type="SAM" id="MobiDB-lite"/>
    </source>
</evidence>
<evidence type="ECO:0000313" key="5">
    <source>
        <dbReference type="EMBL" id="CAF4108020.1"/>
    </source>
</evidence>
<evidence type="ECO:0000313" key="3">
    <source>
        <dbReference type="EMBL" id="CAF1301647.1"/>
    </source>
</evidence>
<dbReference type="EMBL" id="CAJOBC010002399">
    <property type="protein sequence ID" value="CAF3731190.1"/>
    <property type="molecule type" value="Genomic_DNA"/>
</dbReference>
<proteinExistence type="predicted"/>